<feature type="domain" description="BZIP" evidence="2">
    <location>
        <begin position="134"/>
        <end position="147"/>
    </location>
</feature>
<evidence type="ECO:0000256" key="1">
    <source>
        <dbReference type="SAM" id="MobiDB-lite"/>
    </source>
</evidence>
<keyword evidence="4" id="KW-1185">Reference proteome</keyword>
<dbReference type="AlphaFoldDB" id="A0AAW1PIS0"/>
<feature type="compositionally biased region" description="Basic residues" evidence="1">
    <location>
        <begin position="139"/>
        <end position="148"/>
    </location>
</feature>
<dbReference type="PROSITE" id="PS00036">
    <property type="entry name" value="BZIP_BASIC"/>
    <property type="match status" value="1"/>
</dbReference>
<dbReference type="CDD" id="cd14686">
    <property type="entry name" value="bZIP"/>
    <property type="match status" value="1"/>
</dbReference>
<feature type="compositionally biased region" description="Basic and acidic residues" evidence="1">
    <location>
        <begin position="127"/>
        <end position="138"/>
    </location>
</feature>
<dbReference type="InterPro" id="IPR004827">
    <property type="entry name" value="bZIP"/>
</dbReference>
<comment type="caution">
    <text evidence="3">The sequence shown here is derived from an EMBL/GenBank/DDBJ whole genome shotgun (WGS) entry which is preliminary data.</text>
</comment>
<evidence type="ECO:0000313" key="3">
    <source>
        <dbReference type="EMBL" id="KAK9808366.1"/>
    </source>
</evidence>
<organism evidence="3 4">
    <name type="scientific">Symbiochloris irregularis</name>
    <dbReference type="NCBI Taxonomy" id="706552"/>
    <lineage>
        <taxon>Eukaryota</taxon>
        <taxon>Viridiplantae</taxon>
        <taxon>Chlorophyta</taxon>
        <taxon>core chlorophytes</taxon>
        <taxon>Trebouxiophyceae</taxon>
        <taxon>Trebouxiales</taxon>
        <taxon>Trebouxiaceae</taxon>
        <taxon>Symbiochloris</taxon>
    </lineage>
</organism>
<dbReference type="Proteomes" id="UP001465755">
    <property type="component" value="Unassembled WGS sequence"/>
</dbReference>
<evidence type="ECO:0000259" key="2">
    <source>
        <dbReference type="PROSITE" id="PS00036"/>
    </source>
</evidence>
<reference evidence="3 4" key="1">
    <citation type="journal article" date="2024" name="Nat. Commun.">
        <title>Phylogenomics reveals the evolutionary origins of lichenization in chlorophyte algae.</title>
        <authorList>
            <person name="Puginier C."/>
            <person name="Libourel C."/>
            <person name="Otte J."/>
            <person name="Skaloud P."/>
            <person name="Haon M."/>
            <person name="Grisel S."/>
            <person name="Petersen M."/>
            <person name="Berrin J.G."/>
            <person name="Delaux P.M."/>
            <person name="Dal Grande F."/>
            <person name="Keller J."/>
        </authorList>
    </citation>
    <scope>NUCLEOTIDE SEQUENCE [LARGE SCALE GENOMIC DNA]</scope>
    <source>
        <strain evidence="3 4">SAG 2036</strain>
    </source>
</reference>
<dbReference type="EMBL" id="JALJOQ010000024">
    <property type="protein sequence ID" value="KAK9808366.1"/>
    <property type="molecule type" value="Genomic_DNA"/>
</dbReference>
<protein>
    <recommendedName>
        <fullName evidence="2">BZIP domain-containing protein</fullName>
    </recommendedName>
</protein>
<feature type="compositionally biased region" description="Polar residues" evidence="1">
    <location>
        <begin position="101"/>
        <end position="115"/>
    </location>
</feature>
<proteinExistence type="predicted"/>
<evidence type="ECO:0000313" key="4">
    <source>
        <dbReference type="Proteomes" id="UP001465755"/>
    </source>
</evidence>
<sequence>MGAWSIAACTGSPSINSATPTRSLYSSGSQAGLCTAAGSALDYIWPLDVSDGMDLVPNLDDSYPPSPEDDLLLREGSFDLLTANPKPQAGRSSPPCGESPFSASPNFTTLGSTPPQDAGSGAALDAGKPRDGLREKNKLAQRKYRAKRKEQATASRKQMEELTCRLNELTMHNSELLRRQRLMASVVNTQEEHIQALAWNPVVRGVEADIILEELSRLMSKVEGRTVPAEEARTWTIQQWVTSHFQSYIGRLSELYPEAKANSNSAAASQLVELVTMRREAELRSSMFSSLYWAIWAWNVHNTPQTPANDPARTSDYTILAGLDLTQEQTEDILSARSRLLYRLGQVAQHRMAALSALGLEMLNQPDKAALLQCQAGQDLHAALEEERDVVHTFLYRVTEEILTPLQEAYLDTQLHPWFPDVWSLCNCLAASHGLPPAPEFPELEQGPAEFLPAAAPYAILKRPVAAFGIGLRLKRVVLEWHYLSTRRVSPISGLVYELPRVECLSSMTLYEAQVGTYRRHWKKDDNVSINPMVMRVDSTSRPPRANSPAAMSPTF</sequence>
<name>A0AAW1PIS0_9CHLO</name>
<gene>
    <name evidence="3" type="ORF">WJX73_007110</name>
</gene>
<accession>A0AAW1PIS0</accession>
<feature type="region of interest" description="Disordered" evidence="1">
    <location>
        <begin position="81"/>
        <end position="157"/>
    </location>
</feature>
<dbReference type="GO" id="GO:0003700">
    <property type="term" value="F:DNA-binding transcription factor activity"/>
    <property type="evidence" value="ECO:0007669"/>
    <property type="project" value="InterPro"/>
</dbReference>